<accession>A0A8G0L3Q0</accession>
<organism evidence="4 5">
    <name type="scientific">Trichoderma simmonsii</name>
    <dbReference type="NCBI Taxonomy" id="1491479"/>
    <lineage>
        <taxon>Eukaryota</taxon>
        <taxon>Fungi</taxon>
        <taxon>Dikarya</taxon>
        <taxon>Ascomycota</taxon>
        <taxon>Pezizomycotina</taxon>
        <taxon>Sordariomycetes</taxon>
        <taxon>Hypocreomycetidae</taxon>
        <taxon>Hypocreales</taxon>
        <taxon>Hypocreaceae</taxon>
        <taxon>Trichoderma</taxon>
    </lineage>
</organism>
<dbReference type="PANTHER" id="PTHR47706:SF9">
    <property type="entry name" value="NMRA-LIKE DOMAIN-CONTAINING PROTEIN-RELATED"/>
    <property type="match status" value="1"/>
</dbReference>
<dbReference type="Gene3D" id="3.40.50.720">
    <property type="entry name" value="NAD(P)-binding Rossmann-like Domain"/>
    <property type="match status" value="1"/>
</dbReference>
<keyword evidence="5" id="KW-1185">Reference proteome</keyword>
<dbReference type="EMBL" id="CP075864">
    <property type="protein sequence ID" value="QYS95226.1"/>
    <property type="molecule type" value="Genomic_DNA"/>
</dbReference>
<dbReference type="InterPro" id="IPR036291">
    <property type="entry name" value="NAD(P)-bd_dom_sf"/>
</dbReference>
<name>A0A8G0L3Q0_9HYPO</name>
<dbReference type="InterPro" id="IPR051609">
    <property type="entry name" value="NmrA/Isoflavone_reductase-like"/>
</dbReference>
<dbReference type="AlphaFoldDB" id="A0A8G0L3Q0"/>
<feature type="domain" description="NmrA-like" evidence="3">
    <location>
        <begin position="4"/>
        <end position="104"/>
    </location>
</feature>
<keyword evidence="2" id="KW-0560">Oxidoreductase</keyword>
<proteinExistence type="predicted"/>
<evidence type="ECO:0000313" key="5">
    <source>
        <dbReference type="Proteomes" id="UP000826661"/>
    </source>
</evidence>
<dbReference type="PANTHER" id="PTHR47706">
    <property type="entry name" value="NMRA-LIKE FAMILY PROTEIN"/>
    <property type="match status" value="1"/>
</dbReference>
<dbReference type="GO" id="GO:0016491">
    <property type="term" value="F:oxidoreductase activity"/>
    <property type="evidence" value="ECO:0007669"/>
    <property type="project" value="UniProtKB-KW"/>
</dbReference>
<evidence type="ECO:0000256" key="2">
    <source>
        <dbReference type="ARBA" id="ARBA00023002"/>
    </source>
</evidence>
<dbReference type="InterPro" id="IPR008030">
    <property type="entry name" value="NmrA-like"/>
</dbReference>
<dbReference type="Pfam" id="PF05368">
    <property type="entry name" value="NmrA"/>
    <property type="match status" value="1"/>
</dbReference>
<sequence length="288" mass="31610">MSFKNIAVIGANGNLGKGILPLLLESGLKITAVTRQISESTFPQTGEVRRTDYSFGSLKSAFHGQDAVLCLVSVADVRAEIAMVDAAAAAGVQWFIPSEFGHDTANPCVVEVLPLIPGERFFFDFGLTFDLLGFDLHQKTAAIWDDGNNRSSMSTFKTIAQAIIQIFTDPTSREEAKNQYIRIATATTTQNEILQALERVSGTKFQVTRIETAEGKRLGDQHLASGDNDLAGFFLLLKYVALGKNEFLDWENRPGPHRLAIKAQQESVLDIVGRMYPKITGEVERGEL</sequence>
<evidence type="ECO:0000259" key="3">
    <source>
        <dbReference type="Pfam" id="PF05368"/>
    </source>
</evidence>
<dbReference type="SUPFAM" id="SSF51735">
    <property type="entry name" value="NAD(P)-binding Rossmann-fold domains"/>
    <property type="match status" value="1"/>
</dbReference>
<keyword evidence="1" id="KW-0521">NADP</keyword>
<gene>
    <name evidence="4" type="ORF">H0G86_002532</name>
</gene>
<evidence type="ECO:0000256" key="1">
    <source>
        <dbReference type="ARBA" id="ARBA00022857"/>
    </source>
</evidence>
<dbReference type="Proteomes" id="UP000826661">
    <property type="component" value="Chromosome I"/>
</dbReference>
<evidence type="ECO:0000313" key="4">
    <source>
        <dbReference type="EMBL" id="QYS95226.1"/>
    </source>
</evidence>
<protein>
    <submittedName>
        <fullName evidence="4">NmrA domain-containing protein</fullName>
    </submittedName>
</protein>
<reference evidence="4 5" key="1">
    <citation type="journal article" date="2021" name="BMC Genomics">
        <title>Telomere-to-telomere genome assembly of asparaginase-producing Trichoderma simmonsii.</title>
        <authorList>
            <person name="Chung D."/>
            <person name="Kwon Y.M."/>
            <person name="Yang Y."/>
        </authorList>
    </citation>
    <scope>NUCLEOTIDE SEQUENCE [LARGE SCALE GENOMIC DNA]</scope>
    <source>
        <strain evidence="4 5">GH-Sj1</strain>
    </source>
</reference>